<dbReference type="EMBL" id="AGYT01000008">
    <property type="protein sequence ID" value="ENZ02279.1"/>
    <property type="molecule type" value="Genomic_DNA"/>
</dbReference>
<sequence>MEYRLNKIDTDIRRKIKDETKNGKIHKLNKSTEIKINYKDDKEKENKEKNKIVKNYVTIDGYINEKLNIEGEKDIDKDNSIGTILDMKG</sequence>
<accession>N9Y292</accession>
<reference evidence="1 2" key="1">
    <citation type="submission" date="2013-01" db="EMBL/GenBank/DDBJ databases">
        <title>The Genome Sequence of Clostridium colicanis 209318.</title>
        <authorList>
            <consortium name="The Broad Institute Genome Sequencing Platform"/>
            <person name="Earl A."/>
            <person name="Ward D."/>
            <person name="Feldgarden M."/>
            <person name="Gevers D."/>
            <person name="Courvalin P."/>
            <person name="Lambert T."/>
            <person name="Walker B."/>
            <person name="Young S.K."/>
            <person name="Zeng Q."/>
            <person name="Gargeya S."/>
            <person name="Fitzgerald M."/>
            <person name="Haas B."/>
            <person name="Abouelleil A."/>
            <person name="Alvarado L."/>
            <person name="Arachchi H.M."/>
            <person name="Berlin A.M."/>
            <person name="Chapman S.B."/>
            <person name="Dewar J."/>
            <person name="Goldberg J."/>
            <person name="Griggs A."/>
            <person name="Gujja S."/>
            <person name="Hansen M."/>
            <person name="Howarth C."/>
            <person name="Imamovic A."/>
            <person name="Larimer J."/>
            <person name="McCowan C."/>
            <person name="Murphy C."/>
            <person name="Neiman D."/>
            <person name="Pearson M."/>
            <person name="Priest M."/>
            <person name="Roberts A."/>
            <person name="Saif S."/>
            <person name="Shea T."/>
            <person name="Sisk P."/>
            <person name="Sykes S."/>
            <person name="Wortman J."/>
            <person name="Nusbaum C."/>
            <person name="Birren B."/>
        </authorList>
    </citation>
    <scope>NUCLEOTIDE SEQUENCE [LARGE SCALE GENOMIC DNA]</scope>
    <source>
        <strain evidence="1 2">209318</strain>
    </source>
</reference>
<keyword evidence="2" id="KW-1185">Reference proteome</keyword>
<dbReference type="AlphaFoldDB" id="N9Y292"/>
<proteinExistence type="predicted"/>
<dbReference type="Proteomes" id="UP000013097">
    <property type="component" value="Unassembled WGS sequence"/>
</dbReference>
<name>N9Y292_9CLOT</name>
<protein>
    <submittedName>
        <fullName evidence="1">Uncharacterized protein</fullName>
    </submittedName>
</protein>
<dbReference type="RefSeq" id="WP_002598015.1">
    <property type="nucleotide sequence ID" value="NZ_JADPHC010000001.1"/>
</dbReference>
<dbReference type="PATRIC" id="fig|999411.4.peg.1490"/>
<gene>
    <name evidence="1" type="ORF">HMPREF1092_01514</name>
</gene>
<organism evidence="1 2">
    <name type="scientific">Clostridium thermobutyricum</name>
    <dbReference type="NCBI Taxonomy" id="29372"/>
    <lineage>
        <taxon>Bacteria</taxon>
        <taxon>Bacillati</taxon>
        <taxon>Bacillota</taxon>
        <taxon>Clostridia</taxon>
        <taxon>Eubacteriales</taxon>
        <taxon>Clostridiaceae</taxon>
        <taxon>Clostridium</taxon>
    </lineage>
</organism>
<dbReference type="HOGENOM" id="CLU_178331_0_0_9"/>
<evidence type="ECO:0000313" key="1">
    <source>
        <dbReference type="EMBL" id="ENZ02279.1"/>
    </source>
</evidence>
<comment type="caution">
    <text evidence="1">The sequence shown here is derived from an EMBL/GenBank/DDBJ whole genome shotgun (WGS) entry which is preliminary data.</text>
</comment>
<evidence type="ECO:0000313" key="2">
    <source>
        <dbReference type="Proteomes" id="UP000013097"/>
    </source>
</evidence>